<dbReference type="AlphaFoldDB" id="A0AA37TLB5"/>
<sequence>MQVAEVAGYQEGHDLASAIGQNLVAAGDAFHDEMHVLWPLTFGDDVAMGSDAAGPTGEIV</sequence>
<evidence type="ECO:0000313" key="2">
    <source>
        <dbReference type="Proteomes" id="UP001157440"/>
    </source>
</evidence>
<reference evidence="2" key="1">
    <citation type="journal article" date="2019" name="Int. J. Syst. Evol. Microbiol.">
        <title>The Global Catalogue of Microorganisms (GCM) 10K type strain sequencing project: providing services to taxonomists for standard genome sequencing and annotation.</title>
        <authorList>
            <consortium name="The Broad Institute Genomics Platform"/>
            <consortium name="The Broad Institute Genome Sequencing Center for Infectious Disease"/>
            <person name="Wu L."/>
            <person name="Ma J."/>
        </authorList>
    </citation>
    <scope>NUCLEOTIDE SEQUENCE [LARGE SCALE GENOMIC DNA]</scope>
    <source>
        <strain evidence="2">NBRC 103632</strain>
    </source>
</reference>
<keyword evidence="2" id="KW-1185">Reference proteome</keyword>
<organism evidence="1 2">
    <name type="scientific">Methylobacterium tardum</name>
    <dbReference type="NCBI Taxonomy" id="374432"/>
    <lineage>
        <taxon>Bacteria</taxon>
        <taxon>Pseudomonadati</taxon>
        <taxon>Pseudomonadota</taxon>
        <taxon>Alphaproteobacteria</taxon>
        <taxon>Hyphomicrobiales</taxon>
        <taxon>Methylobacteriaceae</taxon>
        <taxon>Methylobacterium</taxon>
    </lineage>
</organism>
<dbReference type="Proteomes" id="UP001157440">
    <property type="component" value="Unassembled WGS sequence"/>
</dbReference>
<dbReference type="EMBL" id="BSPL01000018">
    <property type="protein sequence ID" value="GLS71686.1"/>
    <property type="molecule type" value="Genomic_DNA"/>
</dbReference>
<gene>
    <name evidence="1" type="ORF">GCM10007890_36990</name>
</gene>
<protein>
    <submittedName>
        <fullName evidence="1">Uncharacterized protein</fullName>
    </submittedName>
</protein>
<comment type="caution">
    <text evidence="1">The sequence shown here is derived from an EMBL/GenBank/DDBJ whole genome shotgun (WGS) entry which is preliminary data.</text>
</comment>
<accession>A0AA37TLB5</accession>
<name>A0AA37TLB5_9HYPH</name>
<evidence type="ECO:0000313" key="1">
    <source>
        <dbReference type="EMBL" id="GLS71686.1"/>
    </source>
</evidence>
<proteinExistence type="predicted"/>